<name>A0A9W7DIK7_AMBMO</name>
<evidence type="ECO:0000313" key="1">
    <source>
        <dbReference type="EMBL" id="GMG40564.1"/>
    </source>
</evidence>
<keyword evidence="2" id="KW-1185">Reference proteome</keyword>
<dbReference type="AlphaFoldDB" id="A0A9W7DIK7"/>
<dbReference type="EMBL" id="BSXU01003920">
    <property type="protein sequence ID" value="GMG40564.1"/>
    <property type="molecule type" value="Genomic_DNA"/>
</dbReference>
<gene>
    <name evidence="1" type="ORF">Amon01_000629300</name>
</gene>
<dbReference type="Proteomes" id="UP001165063">
    <property type="component" value="Unassembled WGS sequence"/>
</dbReference>
<evidence type="ECO:0000313" key="2">
    <source>
        <dbReference type="Proteomes" id="UP001165063"/>
    </source>
</evidence>
<proteinExistence type="predicted"/>
<reference evidence="1" key="1">
    <citation type="submission" date="2023-04" db="EMBL/GenBank/DDBJ databases">
        <title>Ambrosiozyma monospora NBRC 1965.</title>
        <authorList>
            <person name="Ichikawa N."/>
            <person name="Sato H."/>
            <person name="Tonouchi N."/>
        </authorList>
    </citation>
    <scope>NUCLEOTIDE SEQUENCE</scope>
    <source>
        <strain evidence="1">NBRC 1965</strain>
    </source>
</reference>
<sequence>MRRYTSRRNLTRNISELSLSDIKLNNGSTDLLERYADLKYNELFQKNLPLPHHLSFLFSTYPTASREVLEKLGFKPNVMIYKQRAELVLENSPLDADTLSQFFMRCRAAIDGCSYIAKFIELRKEGVAGMHPELYLVPVNVRRASNVISAINRTETLVMNHIKSQFIAAAKRGVLKLNFPELGPIFDELLGRLSKAQRKDLLCFLITRDLWFPYTKLVKETIFSVLEPMLDFNGKSTKFTPMHHILLKGRALVDESPKAISTSLSKGLSFNQSAGLYMNYPLQLISTIKTRYLTHAPEEFNHLKKDYEDLLTAGSKTTEQLLEAQTTPDRNIIETKILSATQDKRFVLKVRNDILAGIQQDGDVTPDDVNLFFSRLHDFLNEITDGGFNNDSIKNEISDDAKLAFHYVVCIALRESPLLLFYYSINFPDSVKLFDDLQIYKLSGVNSNVFRTSSNSTKANSIAHQLPAPILKCDKLPDDILYLIPNIFKLYTNQNSEKHMLTENELLISYSSFIQLAESINLHPDSSLITPLKYCLVSYSILSSKYPEFSSVWLSWYPELKKSKIINLLDERELQDLFTKYIQSLAEKDPIKAVKALEEFKQEHPTIKILLLCYNCIMRKLVDLGETREAQLIATKYIAKEFNLAQLFKHDK</sequence>
<accession>A0A9W7DIK7</accession>
<organism evidence="1 2">
    <name type="scientific">Ambrosiozyma monospora</name>
    <name type="common">Yeast</name>
    <name type="synonym">Endomycopsis monosporus</name>
    <dbReference type="NCBI Taxonomy" id="43982"/>
    <lineage>
        <taxon>Eukaryota</taxon>
        <taxon>Fungi</taxon>
        <taxon>Dikarya</taxon>
        <taxon>Ascomycota</taxon>
        <taxon>Saccharomycotina</taxon>
        <taxon>Pichiomycetes</taxon>
        <taxon>Pichiales</taxon>
        <taxon>Pichiaceae</taxon>
        <taxon>Ambrosiozyma</taxon>
    </lineage>
</organism>
<comment type="caution">
    <text evidence="1">The sequence shown here is derived from an EMBL/GenBank/DDBJ whole genome shotgun (WGS) entry which is preliminary data.</text>
</comment>
<protein>
    <submittedName>
        <fullName evidence="1">Unnamed protein product</fullName>
    </submittedName>
</protein>